<keyword evidence="1" id="KW-0732">Signal</keyword>
<feature type="chain" id="PRO_5047417954" evidence="1">
    <location>
        <begin position="33"/>
        <end position="235"/>
    </location>
</feature>
<dbReference type="InterPro" id="IPR031817">
    <property type="entry name" value="DotD"/>
</dbReference>
<dbReference type="EMBL" id="JAYFSJ010000008">
    <property type="protein sequence ID" value="MEN7431633.1"/>
    <property type="molecule type" value="Genomic_DNA"/>
</dbReference>
<dbReference type="InterPro" id="IPR038140">
    <property type="entry name" value="DotD_sf"/>
</dbReference>
<keyword evidence="3" id="KW-1185">Reference proteome</keyword>
<dbReference type="SUPFAM" id="SSF110997">
    <property type="entry name" value="Sporulation related repeat"/>
    <property type="match status" value="1"/>
</dbReference>
<dbReference type="Proteomes" id="UP001405405">
    <property type="component" value="Unassembled WGS sequence"/>
</dbReference>
<name>A0ABV0CMI4_9NEIS</name>
<comment type="caution">
    <text evidence="2">The sequence shown here is derived from an EMBL/GenBank/DDBJ whole genome shotgun (WGS) entry which is preliminary data.</text>
</comment>
<sequence>MFDIVNILSNKFKKMKTSPWLALLAAALSACAPPPYNRPGAPSELAALAKTMETAKDGRQAVPRASANPAEDLRQAYSADYTGSPREIAQNLADAIGWHFEERGAPDNAVIVHIKSASQPALTVLQAIGDQFPYVLVVDAKSRTIALDYTRMIIGSPAAAKTPEKPPAQKYAMDGGIFAKRALAARVAAAYKTKGFDSQIQDVGRKFQVRIGPFLDDGAGERKVRDALGPLRRLP</sequence>
<proteinExistence type="predicted"/>
<dbReference type="Gene3D" id="3.30.70.1070">
    <property type="entry name" value="Sporulation related repeat"/>
    <property type="match status" value="1"/>
</dbReference>
<keyword evidence="2" id="KW-0449">Lipoprotein</keyword>
<accession>A0ABV0CMI4</accession>
<reference evidence="2 3" key="1">
    <citation type="submission" date="2023-12" db="EMBL/GenBank/DDBJ databases">
        <title>Chromobacterium sp. strain TRC.1.1.SA producing antimicrobial pigment.</title>
        <authorList>
            <person name="Verma N."/>
            <person name="Choksket S."/>
            <person name="Pinnaka A.K."/>
            <person name="Korpole S."/>
        </authorList>
    </citation>
    <scope>NUCLEOTIDE SEQUENCE [LARGE SCALE GENOMIC DNA]</scope>
    <source>
        <strain evidence="2 3">TRC1.1.SA</strain>
    </source>
</reference>
<dbReference type="Pfam" id="PF16816">
    <property type="entry name" value="DotD"/>
    <property type="match status" value="1"/>
</dbReference>
<evidence type="ECO:0000256" key="1">
    <source>
        <dbReference type="SAM" id="SignalP"/>
    </source>
</evidence>
<evidence type="ECO:0000313" key="3">
    <source>
        <dbReference type="Proteomes" id="UP001405405"/>
    </source>
</evidence>
<protein>
    <submittedName>
        <fullName evidence="2">DotD/TraH family lipoprotein</fullName>
    </submittedName>
</protein>
<organism evidence="2 3">
    <name type="scientific">Chromobacterium indicum</name>
    <dbReference type="NCBI Taxonomy" id="3110228"/>
    <lineage>
        <taxon>Bacteria</taxon>
        <taxon>Pseudomonadati</taxon>
        <taxon>Pseudomonadota</taxon>
        <taxon>Betaproteobacteria</taxon>
        <taxon>Neisseriales</taxon>
        <taxon>Chromobacteriaceae</taxon>
        <taxon>Chromobacterium</taxon>
    </lineage>
</organism>
<dbReference type="InterPro" id="IPR036680">
    <property type="entry name" value="SPOR-like_sf"/>
</dbReference>
<gene>
    <name evidence="2" type="ORF">VA599_12815</name>
</gene>
<feature type="signal peptide" evidence="1">
    <location>
        <begin position="1"/>
        <end position="32"/>
    </location>
</feature>
<dbReference type="RefSeq" id="WP_346788877.1">
    <property type="nucleotide sequence ID" value="NZ_JAYFSJ010000008.1"/>
</dbReference>
<evidence type="ECO:0000313" key="2">
    <source>
        <dbReference type="EMBL" id="MEN7431633.1"/>
    </source>
</evidence>
<dbReference type="Gene3D" id="3.55.50.60">
    <property type="entry name" value="DotD protein"/>
    <property type="match status" value="1"/>
</dbReference>